<organism evidence="2">
    <name type="scientific">Populus alba</name>
    <name type="common">White poplar</name>
    <dbReference type="NCBI Taxonomy" id="43335"/>
    <lineage>
        <taxon>Eukaryota</taxon>
        <taxon>Viridiplantae</taxon>
        <taxon>Streptophyta</taxon>
        <taxon>Embryophyta</taxon>
        <taxon>Tracheophyta</taxon>
        <taxon>Spermatophyta</taxon>
        <taxon>Magnoliopsida</taxon>
        <taxon>eudicotyledons</taxon>
        <taxon>Gunneridae</taxon>
        <taxon>Pentapetalae</taxon>
        <taxon>rosids</taxon>
        <taxon>fabids</taxon>
        <taxon>Malpighiales</taxon>
        <taxon>Salicaceae</taxon>
        <taxon>Saliceae</taxon>
        <taxon>Populus</taxon>
    </lineage>
</organism>
<proteinExistence type="predicted"/>
<accession>A0A4U5Q8A8</accession>
<evidence type="ECO:0000256" key="1">
    <source>
        <dbReference type="SAM" id="Phobius"/>
    </source>
</evidence>
<feature type="transmembrane region" description="Helical" evidence="1">
    <location>
        <begin position="32"/>
        <end position="55"/>
    </location>
</feature>
<protein>
    <submittedName>
        <fullName evidence="2">Uncharacterized protein</fullName>
    </submittedName>
</protein>
<comment type="caution">
    <text evidence="2">The sequence shown here is derived from an EMBL/GenBank/DDBJ whole genome shotgun (WGS) entry which is preliminary data.</text>
</comment>
<keyword evidence="1" id="KW-0812">Transmembrane</keyword>
<sequence>MEKWQGKHDLLVVTLDDFDLILGLDFLKKAKIALMLYLGGILIVSETCYSFVPCYKNSMIESKKGINNMISAIAINKPLRKGSKVFMAVAMGGDSDHSGQVSNVNARVLE</sequence>
<keyword evidence="1" id="KW-0472">Membrane</keyword>
<keyword evidence="1" id="KW-1133">Transmembrane helix</keyword>
<dbReference type="EMBL" id="RCHU01000351">
    <property type="protein sequence ID" value="TKS06540.1"/>
    <property type="molecule type" value="Genomic_DNA"/>
</dbReference>
<dbReference type="AlphaFoldDB" id="A0A4U5Q8A8"/>
<name>A0A4U5Q8A8_POPAL</name>
<gene>
    <name evidence="2" type="ORF">D5086_0000121780</name>
</gene>
<reference evidence="2" key="1">
    <citation type="submission" date="2018-10" db="EMBL/GenBank/DDBJ databases">
        <title>Population genomic analysis revealed the cold adaptation of white poplar.</title>
        <authorList>
            <person name="Liu Y.-J."/>
        </authorList>
    </citation>
    <scope>NUCLEOTIDE SEQUENCE [LARGE SCALE GENOMIC DNA]</scope>
    <source>
        <strain evidence="2">PAL-ZL1</strain>
    </source>
</reference>
<evidence type="ECO:0000313" key="2">
    <source>
        <dbReference type="EMBL" id="TKS06540.1"/>
    </source>
</evidence>